<evidence type="ECO:0000313" key="2">
    <source>
        <dbReference type="Proteomes" id="UP000053105"/>
    </source>
</evidence>
<gene>
    <name evidence="1" type="ORF">WN51_05535</name>
</gene>
<evidence type="ECO:0000313" key="1">
    <source>
        <dbReference type="EMBL" id="KOX69372.1"/>
    </source>
</evidence>
<name>A0A0N0BCY0_9HYME</name>
<sequence length="97" mass="11571">MERCHVNNMIRWNEQETVVRNRKYYRATKEFVKTTVSVERFTVCNKVKFVGVRCENTRTRTSSAEVCRKEPYGTEARIGVHAFARKPRLTFRILRTQ</sequence>
<dbReference type="AlphaFoldDB" id="A0A0N0BCY0"/>
<protein>
    <submittedName>
        <fullName evidence="1">Uncharacterized protein</fullName>
    </submittedName>
</protein>
<organism evidence="1 2">
    <name type="scientific">Melipona quadrifasciata</name>
    <dbReference type="NCBI Taxonomy" id="166423"/>
    <lineage>
        <taxon>Eukaryota</taxon>
        <taxon>Metazoa</taxon>
        <taxon>Ecdysozoa</taxon>
        <taxon>Arthropoda</taxon>
        <taxon>Hexapoda</taxon>
        <taxon>Insecta</taxon>
        <taxon>Pterygota</taxon>
        <taxon>Neoptera</taxon>
        <taxon>Endopterygota</taxon>
        <taxon>Hymenoptera</taxon>
        <taxon>Apocrita</taxon>
        <taxon>Aculeata</taxon>
        <taxon>Apoidea</taxon>
        <taxon>Anthophila</taxon>
        <taxon>Apidae</taxon>
        <taxon>Melipona</taxon>
    </lineage>
</organism>
<reference evidence="1 2" key="1">
    <citation type="submission" date="2015-07" db="EMBL/GenBank/DDBJ databases">
        <title>The genome of Melipona quadrifasciata.</title>
        <authorList>
            <person name="Pan H."/>
            <person name="Kapheim K."/>
        </authorList>
    </citation>
    <scope>NUCLEOTIDE SEQUENCE [LARGE SCALE GENOMIC DNA]</scope>
    <source>
        <strain evidence="1">0111107301</strain>
        <tissue evidence="1">Whole body</tissue>
    </source>
</reference>
<dbReference type="EMBL" id="KQ435891">
    <property type="protein sequence ID" value="KOX69372.1"/>
    <property type="molecule type" value="Genomic_DNA"/>
</dbReference>
<keyword evidence="2" id="KW-1185">Reference proteome</keyword>
<dbReference type="Proteomes" id="UP000053105">
    <property type="component" value="Unassembled WGS sequence"/>
</dbReference>
<accession>A0A0N0BCY0</accession>
<proteinExistence type="predicted"/>